<reference evidence="12 13" key="1">
    <citation type="submission" date="2020-09" db="EMBL/GenBank/DDBJ databases">
        <title>De no assembly of potato wild relative species, Solanum commersonii.</title>
        <authorList>
            <person name="Cho K."/>
        </authorList>
    </citation>
    <scope>NUCLEOTIDE SEQUENCE [LARGE SCALE GENOMIC DNA]</scope>
    <source>
        <strain evidence="12">LZ3.2</strain>
        <tissue evidence="12">Leaf</tissue>
    </source>
</reference>
<keyword evidence="7" id="KW-0560">Oxidoreductase</keyword>
<comment type="similarity">
    <text evidence="3">Belongs to the FMO family.</text>
</comment>
<dbReference type="GO" id="GO:0004499">
    <property type="term" value="F:N,N-dimethylaniline monooxygenase activity"/>
    <property type="evidence" value="ECO:0007669"/>
    <property type="project" value="InterPro"/>
</dbReference>
<keyword evidence="11" id="KW-0812">Transmembrane</keyword>
<dbReference type="InterPro" id="IPR036188">
    <property type="entry name" value="FAD/NAD-bd_sf"/>
</dbReference>
<proteinExistence type="inferred from homology"/>
<keyword evidence="11" id="KW-1133">Transmembrane helix</keyword>
<evidence type="ECO:0000256" key="4">
    <source>
        <dbReference type="ARBA" id="ARBA00022630"/>
    </source>
</evidence>
<keyword evidence="11" id="KW-0472">Membrane</keyword>
<comment type="pathway">
    <text evidence="2">Plant hormone metabolism; auxin biosynthesis.</text>
</comment>
<dbReference type="AlphaFoldDB" id="A0A9J5XUU9"/>
<gene>
    <name evidence="12" type="ORF">H5410_041881</name>
</gene>
<feature type="transmembrane region" description="Helical" evidence="11">
    <location>
        <begin position="102"/>
        <end position="123"/>
    </location>
</feature>
<dbReference type="Pfam" id="PF00743">
    <property type="entry name" value="FMO-like"/>
    <property type="match status" value="1"/>
</dbReference>
<keyword evidence="8" id="KW-0073">Auxin biosynthesis</keyword>
<dbReference type="SUPFAM" id="SSF51905">
    <property type="entry name" value="FAD/NAD(P)-binding domain"/>
    <property type="match status" value="1"/>
</dbReference>
<evidence type="ECO:0000256" key="10">
    <source>
        <dbReference type="ARBA" id="ARBA00047707"/>
    </source>
</evidence>
<evidence type="ECO:0000256" key="2">
    <source>
        <dbReference type="ARBA" id="ARBA00004814"/>
    </source>
</evidence>
<dbReference type="PANTHER" id="PTHR43539:SF83">
    <property type="entry name" value="FLAVIN-CONTAINING MONOOXYGENASE"/>
    <property type="match status" value="1"/>
</dbReference>
<evidence type="ECO:0000256" key="5">
    <source>
        <dbReference type="ARBA" id="ARBA00022827"/>
    </source>
</evidence>
<comment type="cofactor">
    <cofactor evidence="1">
        <name>FAD</name>
        <dbReference type="ChEBI" id="CHEBI:57692"/>
    </cofactor>
</comment>
<keyword evidence="13" id="KW-1185">Reference proteome</keyword>
<evidence type="ECO:0000256" key="6">
    <source>
        <dbReference type="ARBA" id="ARBA00022857"/>
    </source>
</evidence>
<keyword evidence="4" id="KW-0285">Flavoprotein</keyword>
<evidence type="ECO:0000256" key="8">
    <source>
        <dbReference type="ARBA" id="ARBA00023070"/>
    </source>
</evidence>
<evidence type="ECO:0000256" key="3">
    <source>
        <dbReference type="ARBA" id="ARBA00009183"/>
    </source>
</evidence>
<evidence type="ECO:0000256" key="7">
    <source>
        <dbReference type="ARBA" id="ARBA00023002"/>
    </source>
</evidence>
<dbReference type="InterPro" id="IPR050982">
    <property type="entry name" value="Auxin_biosynth/cation_transpt"/>
</dbReference>
<evidence type="ECO:0000313" key="12">
    <source>
        <dbReference type="EMBL" id="KAG5591367.1"/>
    </source>
</evidence>
<accession>A0A9J5XUU9</accession>
<dbReference type="GO" id="GO:0009851">
    <property type="term" value="P:auxin biosynthetic process"/>
    <property type="evidence" value="ECO:0007669"/>
    <property type="project" value="UniProtKB-KW"/>
</dbReference>
<evidence type="ECO:0000256" key="9">
    <source>
        <dbReference type="ARBA" id="ARBA00039148"/>
    </source>
</evidence>
<comment type="caution">
    <text evidence="12">The sequence shown here is derived from an EMBL/GenBank/DDBJ whole genome shotgun (WGS) entry which is preliminary data.</text>
</comment>
<dbReference type="PANTHER" id="PTHR43539">
    <property type="entry name" value="FLAVIN-BINDING MONOOXYGENASE-LIKE PROTEIN (AFU_ORTHOLOGUE AFUA_4G09220)"/>
    <property type="match status" value="1"/>
</dbReference>
<comment type="catalytic activity">
    <reaction evidence="10">
        <text>indole-3-pyruvate + NADPH + O2 + H(+) = (indol-3-yl)acetate + CO2 + NADP(+) + H2O</text>
        <dbReference type="Rhea" id="RHEA:34331"/>
        <dbReference type="ChEBI" id="CHEBI:15377"/>
        <dbReference type="ChEBI" id="CHEBI:15378"/>
        <dbReference type="ChEBI" id="CHEBI:15379"/>
        <dbReference type="ChEBI" id="CHEBI:16526"/>
        <dbReference type="ChEBI" id="CHEBI:17640"/>
        <dbReference type="ChEBI" id="CHEBI:30854"/>
        <dbReference type="ChEBI" id="CHEBI:57783"/>
        <dbReference type="ChEBI" id="CHEBI:58349"/>
        <dbReference type="EC" id="1.14.13.168"/>
    </reaction>
</comment>
<dbReference type="GO" id="GO:0050660">
    <property type="term" value="F:flavin adenine dinucleotide binding"/>
    <property type="evidence" value="ECO:0007669"/>
    <property type="project" value="InterPro"/>
</dbReference>
<name>A0A9J5XUU9_SOLCO</name>
<keyword evidence="6" id="KW-0521">NADP</keyword>
<dbReference type="EC" id="1.14.13.168" evidence="9"/>
<dbReference type="GO" id="GO:0050661">
    <property type="term" value="F:NADP binding"/>
    <property type="evidence" value="ECO:0007669"/>
    <property type="project" value="InterPro"/>
</dbReference>
<sequence length="269" mass="30545">MSSISVSNQNFKLVLNWRFSIMRRINGTSNQEIWLVEIWKCMRVVGIENFEGEIIHSSDYKFGKKYEGKNVLVVGSGNFGMEIAFDLSNYGSHASIVVRSSVTLSICLYTLSFFVFLFIHVLTREMVHTAMLMLKYLPVSLVDTVITKYEKFKFENLVELGIPQPEEGPFSVKISKGRSPVIDVGAIDKIKLGHIKVLPEISKIKEHTTVFDNGDERQFDAIIFATGYKNVATKWLKDYNSIFLEDGMLVNWKGENGLYAAGFSKKALR</sequence>
<keyword evidence="5" id="KW-0274">FAD</keyword>
<dbReference type="GO" id="GO:0103075">
    <property type="term" value="F:indole-3-pyruvate monooxygenase activity"/>
    <property type="evidence" value="ECO:0007669"/>
    <property type="project" value="UniProtKB-EC"/>
</dbReference>
<dbReference type="InterPro" id="IPR020946">
    <property type="entry name" value="Flavin_mOase-like"/>
</dbReference>
<dbReference type="EMBL" id="JACXVP010000008">
    <property type="protein sequence ID" value="KAG5591367.1"/>
    <property type="molecule type" value="Genomic_DNA"/>
</dbReference>
<dbReference type="OrthoDB" id="1291882at2759"/>
<evidence type="ECO:0000256" key="11">
    <source>
        <dbReference type="SAM" id="Phobius"/>
    </source>
</evidence>
<feature type="non-terminal residue" evidence="12">
    <location>
        <position position="269"/>
    </location>
</feature>
<dbReference type="Gene3D" id="3.50.50.60">
    <property type="entry name" value="FAD/NAD(P)-binding domain"/>
    <property type="match status" value="2"/>
</dbReference>
<protein>
    <recommendedName>
        <fullName evidence="9">indole-3-pyruvate monooxygenase</fullName>
        <ecNumber evidence="9">1.14.13.168</ecNumber>
    </recommendedName>
</protein>
<evidence type="ECO:0000313" key="13">
    <source>
        <dbReference type="Proteomes" id="UP000824120"/>
    </source>
</evidence>
<organism evidence="12 13">
    <name type="scientific">Solanum commersonii</name>
    <name type="common">Commerson's wild potato</name>
    <name type="synonym">Commerson's nightshade</name>
    <dbReference type="NCBI Taxonomy" id="4109"/>
    <lineage>
        <taxon>Eukaryota</taxon>
        <taxon>Viridiplantae</taxon>
        <taxon>Streptophyta</taxon>
        <taxon>Embryophyta</taxon>
        <taxon>Tracheophyta</taxon>
        <taxon>Spermatophyta</taxon>
        <taxon>Magnoliopsida</taxon>
        <taxon>eudicotyledons</taxon>
        <taxon>Gunneridae</taxon>
        <taxon>Pentapetalae</taxon>
        <taxon>asterids</taxon>
        <taxon>lamiids</taxon>
        <taxon>Solanales</taxon>
        <taxon>Solanaceae</taxon>
        <taxon>Solanoideae</taxon>
        <taxon>Solaneae</taxon>
        <taxon>Solanum</taxon>
    </lineage>
</organism>
<evidence type="ECO:0000256" key="1">
    <source>
        <dbReference type="ARBA" id="ARBA00001974"/>
    </source>
</evidence>
<dbReference type="Proteomes" id="UP000824120">
    <property type="component" value="Chromosome 8"/>
</dbReference>